<evidence type="ECO:0000256" key="1">
    <source>
        <dbReference type="ARBA" id="ARBA00008683"/>
    </source>
</evidence>
<evidence type="ECO:0000313" key="7">
    <source>
        <dbReference type="EMBL" id="RDH85240.1"/>
    </source>
</evidence>
<evidence type="ECO:0000256" key="3">
    <source>
        <dbReference type="ARBA" id="ARBA00022801"/>
    </source>
</evidence>
<feature type="domain" description="Peptidase S49" evidence="6">
    <location>
        <begin position="129"/>
        <end position="269"/>
    </location>
</feature>
<dbReference type="Gene3D" id="3.90.226.10">
    <property type="entry name" value="2-enoyl-CoA Hydratase, Chain A, domain 1"/>
    <property type="match status" value="1"/>
</dbReference>
<keyword evidence="3" id="KW-0378">Hydrolase</keyword>
<evidence type="ECO:0000256" key="5">
    <source>
        <dbReference type="SAM" id="Phobius"/>
    </source>
</evidence>
<dbReference type="CDD" id="cd07023">
    <property type="entry name" value="S49_Sppa_N_C"/>
    <property type="match status" value="1"/>
</dbReference>
<dbReference type="AlphaFoldDB" id="A0A370DKZ5"/>
<dbReference type="EMBL" id="QFXC01000004">
    <property type="protein sequence ID" value="RDH85240.1"/>
    <property type="molecule type" value="Genomic_DNA"/>
</dbReference>
<protein>
    <submittedName>
        <fullName evidence="7">S49 family peptidase</fullName>
    </submittedName>
</protein>
<dbReference type="InterPro" id="IPR047272">
    <property type="entry name" value="S49_SppA_C"/>
</dbReference>
<gene>
    <name evidence="7" type="ORF">DIZ80_02145</name>
</gene>
<name>A0A370DKZ5_9GAMM</name>
<feature type="transmembrane region" description="Helical" evidence="5">
    <location>
        <begin position="31"/>
        <end position="48"/>
    </location>
</feature>
<dbReference type="GO" id="GO:0008236">
    <property type="term" value="F:serine-type peptidase activity"/>
    <property type="evidence" value="ECO:0007669"/>
    <property type="project" value="UniProtKB-KW"/>
</dbReference>
<evidence type="ECO:0000256" key="4">
    <source>
        <dbReference type="ARBA" id="ARBA00022825"/>
    </source>
</evidence>
<dbReference type="PANTHER" id="PTHR42987:SF8">
    <property type="entry name" value="PROTEINASE"/>
    <property type="match status" value="1"/>
</dbReference>
<dbReference type="SUPFAM" id="SSF52096">
    <property type="entry name" value="ClpP/crotonase"/>
    <property type="match status" value="1"/>
</dbReference>
<comment type="similarity">
    <text evidence="1">Belongs to the peptidase S49 family.</text>
</comment>
<evidence type="ECO:0000256" key="2">
    <source>
        <dbReference type="ARBA" id="ARBA00022670"/>
    </source>
</evidence>
<evidence type="ECO:0000313" key="8">
    <source>
        <dbReference type="Proteomes" id="UP000254266"/>
    </source>
</evidence>
<keyword evidence="8" id="KW-1185">Reference proteome</keyword>
<keyword evidence="4" id="KW-0720">Serine protease</keyword>
<dbReference type="InterPro" id="IPR002142">
    <property type="entry name" value="Peptidase_S49"/>
</dbReference>
<comment type="caution">
    <text evidence="7">The sequence shown here is derived from an EMBL/GenBank/DDBJ whole genome shotgun (WGS) entry which is preliminary data.</text>
</comment>
<keyword evidence="5" id="KW-1133">Transmembrane helix</keyword>
<proteinExistence type="inferred from homology"/>
<dbReference type="Proteomes" id="UP000254266">
    <property type="component" value="Unassembled WGS sequence"/>
</dbReference>
<dbReference type="Gene3D" id="6.20.330.10">
    <property type="match status" value="1"/>
</dbReference>
<keyword evidence="2" id="KW-0645">Protease</keyword>
<accession>A0A370DKZ5</accession>
<sequence length="311" mass="34288">MSEGNNWEKDVLTSIATEGLKEQKRTRRWGIFFKLLTFAYLITLLVMLNPDFQEAASKNEKHTALVDLKGVIAPSAEASADNVVTGLRKAFKDPATAGVVLRINSPGGSPVQSGYIYDEILRLREKYPDIPMYAVISDICASGGYYVASAAEKIYADQASIVGSIGVRMDNFGFVDAMKKIGVERRTLTAGKNKALLDPFGPEDPVVIAHMRGLLKSVHDQFINAVKQGRGDRLKEVDGMFEGLIWTGDQSVEIGLVDELGNSSYVAREVIGEETIVKFTEEPDFLERFSDKIGVHISTLLIEKELTPQLR</sequence>
<organism evidence="7 8">
    <name type="scientific">endosymbiont of Galathealinum brachiosum</name>
    <dbReference type="NCBI Taxonomy" id="2200906"/>
    <lineage>
        <taxon>Bacteria</taxon>
        <taxon>Pseudomonadati</taxon>
        <taxon>Pseudomonadota</taxon>
        <taxon>Gammaproteobacteria</taxon>
        <taxon>sulfur-oxidizing symbionts</taxon>
    </lineage>
</organism>
<dbReference type="Pfam" id="PF01343">
    <property type="entry name" value="Peptidase_S49"/>
    <property type="match status" value="1"/>
</dbReference>
<dbReference type="PANTHER" id="PTHR42987">
    <property type="entry name" value="PEPTIDASE S49"/>
    <property type="match status" value="1"/>
</dbReference>
<dbReference type="InterPro" id="IPR029045">
    <property type="entry name" value="ClpP/crotonase-like_dom_sf"/>
</dbReference>
<keyword evidence="5" id="KW-0472">Membrane</keyword>
<reference evidence="7 8" key="1">
    <citation type="journal article" date="2018" name="ISME J.">
        <title>Endosymbiont genomes yield clues of tubeworm success.</title>
        <authorList>
            <person name="Li Y."/>
            <person name="Liles M.R."/>
            <person name="Halanych K.M."/>
        </authorList>
    </citation>
    <scope>NUCLEOTIDE SEQUENCE [LARGE SCALE GENOMIC DNA]</scope>
    <source>
        <strain evidence="7">A1464</strain>
    </source>
</reference>
<dbReference type="GO" id="GO:0006508">
    <property type="term" value="P:proteolysis"/>
    <property type="evidence" value="ECO:0007669"/>
    <property type="project" value="UniProtKB-KW"/>
</dbReference>
<evidence type="ECO:0000259" key="6">
    <source>
        <dbReference type="Pfam" id="PF01343"/>
    </source>
</evidence>
<keyword evidence="5" id="KW-0812">Transmembrane</keyword>